<evidence type="ECO:0000313" key="4">
    <source>
        <dbReference type="EMBL" id="KAK1599333.1"/>
    </source>
</evidence>
<accession>A0AAD8QAZ4</accession>
<dbReference type="GeneID" id="85437762"/>
<feature type="signal peptide" evidence="3">
    <location>
        <begin position="1"/>
        <end position="24"/>
    </location>
</feature>
<feature type="chain" id="PRO_5042128358" description="Lpxtg-domain-containing protein" evidence="3">
    <location>
        <begin position="25"/>
        <end position="362"/>
    </location>
</feature>
<keyword evidence="2" id="KW-1133">Transmembrane helix</keyword>
<comment type="caution">
    <text evidence="4">The sequence shown here is derived from an EMBL/GenBank/DDBJ whole genome shotgun (WGS) entry which is preliminary data.</text>
</comment>
<dbReference type="Proteomes" id="UP001230504">
    <property type="component" value="Unassembled WGS sequence"/>
</dbReference>
<gene>
    <name evidence="4" type="ORF">LY79DRAFT_504596</name>
</gene>
<evidence type="ECO:0000256" key="1">
    <source>
        <dbReference type="SAM" id="MobiDB-lite"/>
    </source>
</evidence>
<dbReference type="EMBL" id="JAHLJV010000002">
    <property type="protein sequence ID" value="KAK1599333.1"/>
    <property type="molecule type" value="Genomic_DNA"/>
</dbReference>
<feature type="region of interest" description="Disordered" evidence="1">
    <location>
        <begin position="328"/>
        <end position="362"/>
    </location>
</feature>
<keyword evidence="5" id="KW-1185">Reference proteome</keyword>
<evidence type="ECO:0000256" key="2">
    <source>
        <dbReference type="SAM" id="Phobius"/>
    </source>
</evidence>
<keyword evidence="2" id="KW-0812">Transmembrane</keyword>
<proteinExistence type="predicted"/>
<evidence type="ECO:0000256" key="3">
    <source>
        <dbReference type="SAM" id="SignalP"/>
    </source>
</evidence>
<protein>
    <recommendedName>
        <fullName evidence="6">Lpxtg-domain-containing protein</fullName>
    </recommendedName>
</protein>
<dbReference type="RefSeq" id="XP_060419922.1">
    <property type="nucleotide sequence ID" value="XM_060553522.1"/>
</dbReference>
<evidence type="ECO:0000313" key="5">
    <source>
        <dbReference type="Proteomes" id="UP001230504"/>
    </source>
</evidence>
<sequence>MRPESAYAFGLLAGVLVVAGPAAARPDVYARAQHIRRQNERECSEDLADILDNAPTTSMPWRATACDYTSTLSGAELSATYASFRNRMSSWYTDDLDDITKLEASCTQYASIFSQIRYCYVTGPIPTATTATPTSSRVATTTSTGAGGITTATVTTTATPDGNRGMDDGAKAGLAIGVVLAVLLLMFIGYKTLMKYRAKRLDAAAAAVNGGAAGAMGGAAAAAPRPVPELDPSSLSELDPAAAVAVPRTTGVHRHFAELDSHSATQLSELPADNYDPTLDAGSPPPAYVSPMTDSGARDTLCSVVSPVSPDSSTMSSRHGLGISTTSEGDALPNANGDAGAFTNPNSTVQQGFGRGWLPRDR</sequence>
<evidence type="ECO:0008006" key="6">
    <source>
        <dbReference type="Google" id="ProtNLM"/>
    </source>
</evidence>
<reference evidence="4" key="1">
    <citation type="submission" date="2021-06" db="EMBL/GenBank/DDBJ databases">
        <title>Comparative genomics, transcriptomics and evolutionary studies reveal genomic signatures of adaptation to plant cell wall in hemibiotrophic fungi.</title>
        <authorList>
            <consortium name="DOE Joint Genome Institute"/>
            <person name="Baroncelli R."/>
            <person name="Diaz J.F."/>
            <person name="Benocci T."/>
            <person name="Peng M."/>
            <person name="Battaglia E."/>
            <person name="Haridas S."/>
            <person name="Andreopoulos W."/>
            <person name="Labutti K."/>
            <person name="Pangilinan J."/>
            <person name="Floch G.L."/>
            <person name="Makela M.R."/>
            <person name="Henrissat B."/>
            <person name="Grigoriev I.V."/>
            <person name="Crouch J.A."/>
            <person name="De Vries R.P."/>
            <person name="Sukno S.A."/>
            <person name="Thon M.R."/>
        </authorList>
    </citation>
    <scope>NUCLEOTIDE SEQUENCE</scope>
    <source>
        <strain evidence="4">CBS 125086</strain>
    </source>
</reference>
<keyword evidence="2" id="KW-0472">Membrane</keyword>
<organism evidence="4 5">
    <name type="scientific">Colletotrichum navitas</name>
    <dbReference type="NCBI Taxonomy" id="681940"/>
    <lineage>
        <taxon>Eukaryota</taxon>
        <taxon>Fungi</taxon>
        <taxon>Dikarya</taxon>
        <taxon>Ascomycota</taxon>
        <taxon>Pezizomycotina</taxon>
        <taxon>Sordariomycetes</taxon>
        <taxon>Hypocreomycetidae</taxon>
        <taxon>Glomerellales</taxon>
        <taxon>Glomerellaceae</taxon>
        <taxon>Colletotrichum</taxon>
        <taxon>Colletotrichum graminicola species complex</taxon>
    </lineage>
</organism>
<dbReference type="AlphaFoldDB" id="A0AAD8QAZ4"/>
<name>A0AAD8QAZ4_9PEZI</name>
<feature type="transmembrane region" description="Helical" evidence="2">
    <location>
        <begin position="172"/>
        <end position="190"/>
    </location>
</feature>
<keyword evidence="3" id="KW-0732">Signal</keyword>